<dbReference type="Proteomes" id="UP000001036">
    <property type="component" value="Chromosome"/>
</dbReference>
<sequence>MESVVPGLRSFEPFSALAAFLESPAVPANSMNIFQLDGYLRAIALAPGAIAEDMWIPLVFNDLEPGYESDVQRLLILGQLHALYDYHRGEIAINLCNLPCCAVYARLQEERVDLEQWARGFIQGYIIREEDWNKALTRMTNSQTDHKISANAFFDEFDAILTIVSTVADAKYAVETGFNPGDLVEVFESFPDSIIRWGRLGRSLSERDPVYA</sequence>
<proteinExistence type="predicted"/>
<accession>B3PEW4</accession>
<dbReference type="EMBL" id="CP000934">
    <property type="protein sequence ID" value="ACE84790.1"/>
    <property type="molecule type" value="Genomic_DNA"/>
</dbReference>
<dbReference type="InterPro" id="IPR011978">
    <property type="entry name" value="YgfB-like"/>
</dbReference>
<dbReference type="NCBIfam" id="TIGR02292">
    <property type="entry name" value="ygfB_yecA"/>
    <property type="match status" value="1"/>
</dbReference>
<keyword evidence="2" id="KW-1185">Reference proteome</keyword>
<dbReference type="eggNOG" id="COG3318">
    <property type="taxonomic scope" value="Bacteria"/>
</dbReference>
<gene>
    <name evidence="1" type="ordered locus">CJA_1689</name>
</gene>
<dbReference type="AlphaFoldDB" id="B3PEW4"/>
<protein>
    <submittedName>
        <fullName evidence="1">YecA family protein subfamily</fullName>
    </submittedName>
</protein>
<evidence type="ECO:0000313" key="1">
    <source>
        <dbReference type="EMBL" id="ACE84790.1"/>
    </source>
</evidence>
<dbReference type="KEGG" id="cja:CJA_1689"/>
<dbReference type="SUPFAM" id="SSF101327">
    <property type="entry name" value="YgfB-like"/>
    <property type="match status" value="1"/>
</dbReference>
<dbReference type="HOGENOM" id="CLU_1297946_0_0_6"/>
<dbReference type="Pfam" id="PF03695">
    <property type="entry name" value="UPF0149"/>
    <property type="match status" value="1"/>
</dbReference>
<evidence type="ECO:0000313" key="2">
    <source>
        <dbReference type="Proteomes" id="UP000001036"/>
    </source>
</evidence>
<dbReference type="InterPro" id="IPR036255">
    <property type="entry name" value="YgfB-like_sf"/>
</dbReference>
<reference evidence="1 2" key="1">
    <citation type="journal article" date="2008" name="J. Bacteriol.">
        <title>Insights into plant cell wall degradation from the genome sequence of the soil bacterium Cellvibrio japonicus.</title>
        <authorList>
            <person name="Deboy R.T."/>
            <person name="Mongodin E.F."/>
            <person name="Fouts D.E."/>
            <person name="Tailford L.E."/>
            <person name="Khouri H."/>
            <person name="Emerson J.B."/>
            <person name="Mohamoud Y."/>
            <person name="Watkins K."/>
            <person name="Henrissat B."/>
            <person name="Gilbert H.J."/>
            <person name="Nelson K.E."/>
        </authorList>
    </citation>
    <scope>NUCLEOTIDE SEQUENCE [LARGE SCALE GENOMIC DNA]</scope>
    <source>
        <strain evidence="1 2">Ueda107</strain>
    </source>
</reference>
<organism evidence="1 2">
    <name type="scientific">Cellvibrio japonicus (strain Ueda107)</name>
    <name type="common">Pseudomonas fluorescens subsp. cellulosa</name>
    <dbReference type="NCBI Taxonomy" id="498211"/>
    <lineage>
        <taxon>Bacteria</taxon>
        <taxon>Pseudomonadati</taxon>
        <taxon>Pseudomonadota</taxon>
        <taxon>Gammaproteobacteria</taxon>
        <taxon>Cellvibrionales</taxon>
        <taxon>Cellvibrionaceae</taxon>
        <taxon>Cellvibrio</taxon>
    </lineage>
</organism>
<name>B3PEW4_CELJU</name>
<dbReference type="STRING" id="498211.CJA_1689"/>